<organism evidence="1 2">
    <name type="scientific">Geoanaerobacter pelophilus</name>
    <dbReference type="NCBI Taxonomy" id="60036"/>
    <lineage>
        <taxon>Bacteria</taxon>
        <taxon>Pseudomonadati</taxon>
        <taxon>Thermodesulfobacteriota</taxon>
        <taxon>Desulfuromonadia</taxon>
        <taxon>Geobacterales</taxon>
        <taxon>Geobacteraceae</taxon>
        <taxon>Geoanaerobacter</taxon>
    </lineage>
</organism>
<gene>
    <name evidence="1" type="ORF">KI809_16430</name>
</gene>
<protein>
    <submittedName>
        <fullName evidence="1">Uncharacterized protein</fullName>
    </submittedName>
</protein>
<dbReference type="RefSeq" id="WP_214172663.1">
    <property type="nucleotide sequence ID" value="NZ_JAHCVJ010000007.1"/>
</dbReference>
<evidence type="ECO:0000313" key="2">
    <source>
        <dbReference type="Proteomes" id="UP000811899"/>
    </source>
</evidence>
<evidence type="ECO:0000313" key="1">
    <source>
        <dbReference type="EMBL" id="MBT0665898.1"/>
    </source>
</evidence>
<accession>A0AAW4L4K6</accession>
<comment type="caution">
    <text evidence="1">The sequence shown here is derived from an EMBL/GenBank/DDBJ whole genome shotgun (WGS) entry which is preliminary data.</text>
</comment>
<proteinExistence type="predicted"/>
<dbReference type="Proteomes" id="UP000811899">
    <property type="component" value="Unassembled WGS sequence"/>
</dbReference>
<keyword evidence="2" id="KW-1185">Reference proteome</keyword>
<dbReference type="EMBL" id="JAHCVJ010000007">
    <property type="protein sequence ID" value="MBT0665898.1"/>
    <property type="molecule type" value="Genomic_DNA"/>
</dbReference>
<reference evidence="1 2" key="1">
    <citation type="submission" date="2021-05" db="EMBL/GenBank/DDBJ databases">
        <title>The draft genome of Geobacter pelophilus DSM 12255.</title>
        <authorList>
            <person name="Xu Z."/>
            <person name="Masuda Y."/>
            <person name="Itoh H."/>
            <person name="Senoo K."/>
        </authorList>
    </citation>
    <scope>NUCLEOTIDE SEQUENCE [LARGE SCALE GENOMIC DNA]</scope>
    <source>
        <strain evidence="1 2">DSM 12255</strain>
    </source>
</reference>
<dbReference type="AlphaFoldDB" id="A0AAW4L4K6"/>
<name>A0AAW4L4K6_9BACT</name>
<sequence>MKVLHGRERQKVGATMIDEIKNMNGREVMNNIRNTGLSVMGWCRKNGVSYETTLAMLQGHSLKNDTNNHSEILEKLKAEGHYVAL</sequence>